<reference evidence="1 2" key="1">
    <citation type="journal article" date="2014" name="Antonie Van Leeuwenhoek">
        <title>Hyphomonas beringensis sp. nov. and Hyphomonas chukchiensis sp. nov., isolated from surface seawater of the Bering Sea and Chukchi Sea.</title>
        <authorList>
            <person name="Li C."/>
            <person name="Lai Q."/>
            <person name="Li G."/>
            <person name="Dong C."/>
            <person name="Wang J."/>
            <person name="Liao Y."/>
            <person name="Shao Z."/>
        </authorList>
    </citation>
    <scope>NUCLEOTIDE SEQUENCE [LARGE SCALE GENOMIC DNA]</scope>
    <source>
        <strain evidence="1 2">MHS-3</strain>
    </source>
</reference>
<evidence type="ECO:0000313" key="1">
    <source>
        <dbReference type="EMBL" id="KCZ85076.1"/>
    </source>
</evidence>
<comment type="caution">
    <text evidence="1">The sequence shown here is derived from an EMBL/GenBank/DDBJ whole genome shotgun (WGS) entry which is preliminary data.</text>
</comment>
<dbReference type="PATRIC" id="fig|1280949.3.peg.1086"/>
<dbReference type="Proteomes" id="UP000027446">
    <property type="component" value="Unassembled WGS sequence"/>
</dbReference>
<gene>
    <name evidence="1" type="ORF">HAD_05325</name>
</gene>
<evidence type="ECO:0000313" key="2">
    <source>
        <dbReference type="Proteomes" id="UP000027446"/>
    </source>
</evidence>
<keyword evidence="2" id="KW-1185">Reference proteome</keyword>
<organism evidence="1 2">
    <name type="scientific">Hyphomonas adhaerens MHS-3</name>
    <dbReference type="NCBI Taxonomy" id="1280949"/>
    <lineage>
        <taxon>Bacteria</taxon>
        <taxon>Pseudomonadati</taxon>
        <taxon>Pseudomonadota</taxon>
        <taxon>Alphaproteobacteria</taxon>
        <taxon>Hyphomonadales</taxon>
        <taxon>Hyphomonadaceae</taxon>
        <taxon>Hyphomonas</taxon>
    </lineage>
</organism>
<sequence length="1403" mass="158764">MSNKLSDHWLRDQSFAFAATLLGDYDPEIFEPRQSACAMLLAQSVDTVRAGLISDSTLSLISTIDESYVDESFLAKNGWNELTAAALPLGHAVLVAREELSKRDEVSANGLNRVLISHAVYVLKRRHMTAVKFLKWLQRAVPGAVPGVDRAIQNIRAGGAGFVERVEQALAASRDADLQTRDRLEEIDRFHDLILDAAEADRDLLHPWWTRICMAYRSSLFCWPLLIEGNSSDDESAIPTGRGLSLPVSLFLLEDGKSSWKSGQNFYGQRIWFKYKLSKTEEKFSTEPRFREARDELPAHIDGFHFGFTQEWWTAFAIGVDVAKKLWSSQNGRLRFADKQAAQAKLQASLNVDLRAACDIVESVYSLVPDNAWKALRPCDRFFMVGDRSAEAYWVQCVLGLLLPAREIPLGLCTGRVEYLDGEFEMEDVAGVVAKLEYANRAGVPRVVLPGDRQEYFEGGVDDEKESSVQAEVAEFLDRIAADQSRKTLEINFARSARAAADAMQSAGWRRTSFLRTAGLQKTLSYHQHRLFIRDLLKSSKLKRRLKKKDVEWYNNHRKWFDVETEQLEDLDSVLLSSAKRSVKYVYGNQLIGKIPGASIEQTLGKWIAWKDNQIRSGEETGYRGPGLGVLALRTADGDREIRVWAALSEMLDADDGWWDQFQWSDLPMSAQFLAQLLCNQRADPTVSVGSAPDLIIIFDDAGMTQTRTNVVFPKNFHHQFFDLLNPRHPENHKRDFLDEALKRFGGGALNHPTRIIVVLPGDEELSDNRGSVLEQADRDILERLAVFRFGFSRQAAFSMANFRREVEGRLSWKEFELAAGRLIKNKLLTGSRDILVVPSATRKLLGDFSLLKDPDAHQHAAESLCPILNPKGVRISANRDRQLEPESILEADWHLQRAYSLVPWRFQPKRPKRNGRPRVADSQALLTFLRTSPDWDTVKRLRVNSKTRKESLDLCKELFDTQRTLTGQQPQSTTIALYIETLGRLYRNEQQRQDQIDSLADDIVYHVDTAIEHLKSEELSKSEWQRRLRHLFSRQVFALRMLGLPLTDHRVAGSKSYLDNAITEILERDFIGGLGEDLGGLDDYPISHDFWRCMWSDGKDEGTPNKTLSLNERSTYAYAAARASLGQRRVGRPSKAPWDEPWIAYFILTQPEYVAAAQLVGPLSTWREIYGSPPESASGFGSRVLNLQPHAKKRKGKWEEAWSGDILGACLNLWSYLTHPDNTQRLFGAPVAPALDLIRVLALEESLPAYLFLKQCGTEWLDRFATIVTQSSNRWSEPAHGTYGFVAEAWTTFGNTVVGLSAGWIAMLDSLDGLADDDARLFRVTGWLRAFEAARIDNVRHSDPENLAGIASNMPSIQDFRNAAFRAKRNADHIFKLRNARGWALYGHYRMLLSEIVRSVPT</sequence>
<protein>
    <submittedName>
        <fullName evidence="1">Uncharacterized protein</fullName>
    </submittedName>
</protein>
<dbReference type="OrthoDB" id="9816726at2"/>
<proteinExistence type="predicted"/>
<dbReference type="EMBL" id="ARYH01000001">
    <property type="protein sequence ID" value="KCZ85076.1"/>
    <property type="molecule type" value="Genomic_DNA"/>
</dbReference>
<name>A0A069E912_9PROT</name>
<dbReference type="RefSeq" id="WP_035569842.1">
    <property type="nucleotide sequence ID" value="NZ_ARYH01000001.1"/>
</dbReference>
<accession>A0A069E912</accession>
<dbReference type="STRING" id="1280949.HAD_05325"/>